<dbReference type="eggNOG" id="KOG1085">
    <property type="taxonomic scope" value="Eukaryota"/>
</dbReference>
<dbReference type="Pfam" id="PF00856">
    <property type="entry name" value="SET"/>
    <property type="match status" value="1"/>
</dbReference>
<feature type="domain" description="SET" evidence="14">
    <location>
        <begin position="102"/>
        <end position="224"/>
    </location>
</feature>
<dbReference type="Gene3D" id="2.170.270.10">
    <property type="entry name" value="SET domain"/>
    <property type="match status" value="1"/>
</dbReference>
<keyword evidence="8" id="KW-0156">Chromatin regulator</keyword>
<dbReference type="CDD" id="cd10528">
    <property type="entry name" value="SET_SETD8"/>
    <property type="match status" value="1"/>
</dbReference>
<evidence type="ECO:0000256" key="2">
    <source>
        <dbReference type="ARBA" id="ARBA00004286"/>
    </source>
</evidence>
<dbReference type="InterPro" id="IPR051760">
    <property type="entry name" value="KMT5A"/>
</dbReference>
<evidence type="ECO:0000256" key="9">
    <source>
        <dbReference type="ARBA" id="ARBA00023015"/>
    </source>
</evidence>
<keyword evidence="7" id="KW-0949">S-adenosyl-L-methionine</keyword>
<dbReference type="Proteomes" id="UP000008068">
    <property type="component" value="Unassembled WGS sequence"/>
</dbReference>
<evidence type="ECO:0000256" key="7">
    <source>
        <dbReference type="ARBA" id="ARBA00022691"/>
    </source>
</evidence>
<keyword evidence="11" id="KW-0539">Nucleus</keyword>
<proteinExistence type="predicted"/>
<dbReference type="HOGENOM" id="CLU_047978_2_1_1"/>
<dbReference type="GO" id="GO:0043516">
    <property type="term" value="P:regulation of DNA damage response, signal transduction by p53 class mediator"/>
    <property type="evidence" value="ECO:0007669"/>
    <property type="project" value="TreeGrafter"/>
</dbReference>
<evidence type="ECO:0000256" key="4">
    <source>
        <dbReference type="ARBA" id="ARBA00022454"/>
    </source>
</evidence>
<dbReference type="OrthoDB" id="5560686at2759"/>
<dbReference type="InterPro" id="IPR046341">
    <property type="entry name" value="SET_dom_sf"/>
</dbReference>
<dbReference type="STRING" id="135651.G0MLU3"/>
<evidence type="ECO:0000313" key="16">
    <source>
        <dbReference type="Proteomes" id="UP000008068"/>
    </source>
</evidence>
<keyword evidence="4" id="KW-0158">Chromosome</keyword>
<dbReference type="PROSITE" id="PS51571">
    <property type="entry name" value="SAM_MT43_PR_SET"/>
    <property type="match status" value="1"/>
</dbReference>
<comment type="catalytic activity">
    <reaction evidence="12">
        <text>L-lysyl(20)-[histone H4] + S-adenosyl-L-methionine = N(6)-methyl-L-lysyl(20)-[histone H4] + S-adenosyl-L-homocysteine + H(+)</text>
        <dbReference type="Rhea" id="RHEA:60344"/>
        <dbReference type="Rhea" id="RHEA-COMP:15554"/>
        <dbReference type="Rhea" id="RHEA-COMP:15555"/>
        <dbReference type="ChEBI" id="CHEBI:15378"/>
        <dbReference type="ChEBI" id="CHEBI:29969"/>
        <dbReference type="ChEBI" id="CHEBI:57856"/>
        <dbReference type="ChEBI" id="CHEBI:59789"/>
        <dbReference type="ChEBI" id="CHEBI:61929"/>
        <dbReference type="EC" id="2.1.1.361"/>
    </reaction>
</comment>
<evidence type="ECO:0000313" key="15">
    <source>
        <dbReference type="EMBL" id="EGT35643.1"/>
    </source>
</evidence>
<dbReference type="OMA" id="NHSILRP"/>
<keyword evidence="6" id="KW-0808">Transferase</keyword>
<dbReference type="GO" id="GO:0005634">
    <property type="term" value="C:nucleus"/>
    <property type="evidence" value="ECO:0007669"/>
    <property type="project" value="UniProtKB-SubCell"/>
</dbReference>
<evidence type="ECO:0000256" key="5">
    <source>
        <dbReference type="ARBA" id="ARBA00022603"/>
    </source>
</evidence>
<dbReference type="AlphaFoldDB" id="G0MLU3"/>
<dbReference type="GO" id="GO:0009792">
    <property type="term" value="P:embryo development ending in birth or egg hatching"/>
    <property type="evidence" value="ECO:0007669"/>
    <property type="project" value="EnsemblMetazoa"/>
</dbReference>
<keyword evidence="16" id="KW-1185">Reference proteome</keyword>
<evidence type="ECO:0000256" key="13">
    <source>
        <dbReference type="SAM" id="MobiDB-lite"/>
    </source>
</evidence>
<feature type="region of interest" description="Disordered" evidence="13">
    <location>
        <begin position="41"/>
        <end position="60"/>
    </location>
</feature>
<dbReference type="EC" id="2.1.1.361" evidence="3"/>
<name>G0MLU3_CAEBE</name>
<dbReference type="SUPFAM" id="SSF82199">
    <property type="entry name" value="SET domain"/>
    <property type="match status" value="1"/>
</dbReference>
<comment type="subcellular location">
    <subcellularLocation>
        <location evidence="2">Chromosome</location>
    </subcellularLocation>
    <subcellularLocation>
        <location evidence="1">Nucleus</location>
    </subcellularLocation>
</comment>
<keyword evidence="9" id="KW-0805">Transcription regulation</keyword>
<dbReference type="PANTHER" id="PTHR46167:SF1">
    <property type="entry name" value="N-LYSINE METHYLTRANSFERASE KMT5A"/>
    <property type="match status" value="1"/>
</dbReference>
<evidence type="ECO:0000256" key="1">
    <source>
        <dbReference type="ARBA" id="ARBA00004123"/>
    </source>
</evidence>
<evidence type="ECO:0000256" key="12">
    <source>
        <dbReference type="ARBA" id="ARBA00047784"/>
    </source>
</evidence>
<keyword evidence="10" id="KW-0804">Transcription</keyword>
<evidence type="ECO:0000256" key="8">
    <source>
        <dbReference type="ARBA" id="ARBA00022853"/>
    </source>
</evidence>
<evidence type="ECO:0000256" key="10">
    <source>
        <dbReference type="ARBA" id="ARBA00023163"/>
    </source>
</evidence>
<dbReference type="GO" id="GO:0005700">
    <property type="term" value="C:polytene chromosome"/>
    <property type="evidence" value="ECO:0007669"/>
    <property type="project" value="TreeGrafter"/>
</dbReference>
<dbReference type="InParanoid" id="G0MLU3"/>
<reference evidence="16" key="1">
    <citation type="submission" date="2011-07" db="EMBL/GenBank/DDBJ databases">
        <authorList>
            <consortium name="Caenorhabditis brenneri Sequencing and Analysis Consortium"/>
            <person name="Wilson R.K."/>
        </authorList>
    </citation>
    <scope>NUCLEOTIDE SEQUENCE [LARGE SCALE GENOMIC DNA]</scope>
    <source>
        <strain evidence="16">PB2801</strain>
    </source>
</reference>
<evidence type="ECO:0000256" key="3">
    <source>
        <dbReference type="ARBA" id="ARBA00012187"/>
    </source>
</evidence>
<protein>
    <recommendedName>
        <fullName evidence="3">[histone H4]-lysine(20) N-methyltransferase</fullName>
        <ecNumber evidence="3">2.1.1.361</ecNumber>
    </recommendedName>
</protein>
<dbReference type="GO" id="GO:0032259">
    <property type="term" value="P:methylation"/>
    <property type="evidence" value="ECO:0007669"/>
    <property type="project" value="UniProtKB-KW"/>
</dbReference>
<evidence type="ECO:0000259" key="14">
    <source>
        <dbReference type="PROSITE" id="PS50280"/>
    </source>
</evidence>
<dbReference type="InterPro" id="IPR001214">
    <property type="entry name" value="SET_dom"/>
</dbReference>
<dbReference type="InterPro" id="IPR016858">
    <property type="entry name" value="KMT5A-like"/>
</dbReference>
<dbReference type="SMART" id="SM00317">
    <property type="entry name" value="SET"/>
    <property type="match status" value="1"/>
</dbReference>
<gene>
    <name evidence="15" type="primary">Cbn-set-1</name>
    <name evidence="15" type="ORF">CAEBREN_12636</name>
</gene>
<dbReference type="GO" id="GO:0006357">
    <property type="term" value="P:regulation of transcription by RNA polymerase II"/>
    <property type="evidence" value="ECO:0007669"/>
    <property type="project" value="TreeGrafter"/>
</dbReference>
<sequence>MRVATKRLATTVCNDRSAAASPSSDVENNADIIMIPPTAAKSKKLTSSTSTTKTKKGANTVPSHKITEFFQVRRSSRKTGKKIDEEAKDALRDRIVNGTNEKLLEIYKDSVKGRGIRTTTNFDKGDFVVEYRGEMMEYSQAKLIEQQYSNDEDIGSYMFFFEYNNKKWCIDATKESKWKGRLINHSVLRPNLKTKVVEFNGSHHLILVAKRPIAEGEELLYDYGDRSAETIAKNPWLVNT</sequence>
<accession>G0MLU3</accession>
<dbReference type="PROSITE" id="PS50280">
    <property type="entry name" value="SET"/>
    <property type="match status" value="1"/>
</dbReference>
<dbReference type="PANTHER" id="PTHR46167">
    <property type="entry name" value="N-LYSINE METHYLTRANSFERASE KMT5A"/>
    <property type="match status" value="1"/>
</dbReference>
<organism evidence="16">
    <name type="scientific">Caenorhabditis brenneri</name>
    <name type="common">Nematode worm</name>
    <dbReference type="NCBI Taxonomy" id="135651"/>
    <lineage>
        <taxon>Eukaryota</taxon>
        <taxon>Metazoa</taxon>
        <taxon>Ecdysozoa</taxon>
        <taxon>Nematoda</taxon>
        <taxon>Chromadorea</taxon>
        <taxon>Rhabditida</taxon>
        <taxon>Rhabditina</taxon>
        <taxon>Rhabditomorpha</taxon>
        <taxon>Rhabditoidea</taxon>
        <taxon>Rhabditidae</taxon>
        <taxon>Peloderinae</taxon>
        <taxon>Caenorhabditis</taxon>
    </lineage>
</organism>
<dbReference type="FunCoup" id="G0MLU3">
    <property type="interactions" value="965"/>
</dbReference>
<dbReference type="InterPro" id="IPR047266">
    <property type="entry name" value="KMT5A-like_SET"/>
</dbReference>
<evidence type="ECO:0000256" key="6">
    <source>
        <dbReference type="ARBA" id="ARBA00022679"/>
    </source>
</evidence>
<evidence type="ECO:0000256" key="11">
    <source>
        <dbReference type="ARBA" id="ARBA00023242"/>
    </source>
</evidence>
<keyword evidence="5" id="KW-0489">Methyltransferase</keyword>
<dbReference type="EMBL" id="GL379800">
    <property type="protein sequence ID" value="EGT35643.1"/>
    <property type="molecule type" value="Genomic_DNA"/>
</dbReference>
<dbReference type="GO" id="GO:0140944">
    <property type="term" value="F:histone H4K20 monomethyltransferase activity"/>
    <property type="evidence" value="ECO:0007669"/>
    <property type="project" value="UniProtKB-EC"/>
</dbReference>